<dbReference type="RefSeq" id="WP_062800504.1">
    <property type="nucleotide sequence ID" value="NZ_CP014844.1"/>
</dbReference>
<gene>
    <name evidence="1" type="ORF">A2G96_14945</name>
</gene>
<accession>A0A142JLH2</accession>
<dbReference type="InterPro" id="IPR009561">
    <property type="entry name" value="DUF1177"/>
</dbReference>
<keyword evidence="2" id="KW-1185">Reference proteome</keyword>
<evidence type="ECO:0000313" key="2">
    <source>
        <dbReference type="Proteomes" id="UP000075238"/>
    </source>
</evidence>
<dbReference type="STRING" id="1796606.A2G96_14945"/>
<dbReference type="OrthoDB" id="9782903at2"/>
<dbReference type="AlphaFoldDB" id="A0A142JLH2"/>
<dbReference type="Proteomes" id="UP000075238">
    <property type="component" value="Chromosome 1"/>
</dbReference>
<proteinExistence type="predicted"/>
<name>A0A142JLH2_9BURK</name>
<dbReference type="EMBL" id="CP014844">
    <property type="protein sequence ID" value="AMR78934.1"/>
    <property type="molecule type" value="Genomic_DNA"/>
</dbReference>
<dbReference type="KEGG" id="cnan:A2G96_14945"/>
<evidence type="ECO:0000313" key="1">
    <source>
        <dbReference type="EMBL" id="AMR78934.1"/>
    </source>
</evidence>
<dbReference type="Pfam" id="PF06675">
    <property type="entry name" value="DUF1177"/>
    <property type="match status" value="1"/>
</dbReference>
<evidence type="ECO:0008006" key="3">
    <source>
        <dbReference type="Google" id="ProtNLM"/>
    </source>
</evidence>
<sequence length="307" mass="32546">MSIKQVIESIELLSAANVDGAAVATLLRARGIRDVTVTRVEENGLYTDFLACTLPGRNHDAPALGVVGRLGGVGARPAVTGLVSDADGAIVAVATALKLADMAAGGDVLAGPVRIHTHICPHAATRPHQPVPMMKSPFAMRTMMSHEVHPDMAAILSVDTTRGNRFVNRRGVALTPVAKQGWLLRLPERMLDLMGWVSGELPMVLPLTTQDITPYENGLWHVNSIMQPAIVTAAPVVGVALTAQTTVPGCATGVTNAFDIDVATRFCIEVAKQFGQGQCAFYDAGEWAELQRRYGSLAHLQTVGTEA</sequence>
<protein>
    <recommendedName>
        <fullName evidence="3">DUF1177 domain-containing protein</fullName>
    </recommendedName>
</protein>
<organism evidence="1 2">
    <name type="scientific">Cupriavidus nantongensis</name>
    <dbReference type="NCBI Taxonomy" id="1796606"/>
    <lineage>
        <taxon>Bacteria</taxon>
        <taxon>Pseudomonadati</taxon>
        <taxon>Pseudomonadota</taxon>
        <taxon>Betaproteobacteria</taxon>
        <taxon>Burkholderiales</taxon>
        <taxon>Burkholderiaceae</taxon>
        <taxon>Cupriavidus</taxon>
    </lineage>
</organism>
<reference evidence="1 2" key="1">
    <citation type="submission" date="2016-03" db="EMBL/GenBank/DDBJ databases">
        <title>Complete genome sequence of a novel chlorpyrifos degrading bacterium, Cupriavidus nantongensis sp. X1.</title>
        <authorList>
            <person name="Fang L."/>
        </authorList>
    </citation>
    <scope>NUCLEOTIDE SEQUENCE [LARGE SCALE GENOMIC DNA]</scope>
    <source>
        <strain evidence="1 2">X1</strain>
    </source>
</reference>